<organism evidence="8 9">
    <name type="scientific">Zingiber officinale</name>
    <name type="common">Ginger</name>
    <name type="synonym">Amomum zingiber</name>
    <dbReference type="NCBI Taxonomy" id="94328"/>
    <lineage>
        <taxon>Eukaryota</taxon>
        <taxon>Viridiplantae</taxon>
        <taxon>Streptophyta</taxon>
        <taxon>Embryophyta</taxon>
        <taxon>Tracheophyta</taxon>
        <taxon>Spermatophyta</taxon>
        <taxon>Magnoliopsida</taxon>
        <taxon>Liliopsida</taxon>
        <taxon>Zingiberales</taxon>
        <taxon>Zingiberaceae</taxon>
        <taxon>Zingiber</taxon>
    </lineage>
</organism>
<dbReference type="Pfam" id="PF00481">
    <property type="entry name" value="PP2C"/>
    <property type="match status" value="1"/>
</dbReference>
<dbReference type="GO" id="GO:0004722">
    <property type="term" value="F:protein serine/threonine phosphatase activity"/>
    <property type="evidence" value="ECO:0007669"/>
    <property type="project" value="UniProtKB-EC"/>
</dbReference>
<keyword evidence="9" id="KW-1185">Reference proteome</keyword>
<comment type="caution">
    <text evidence="8">The sequence shown here is derived from an EMBL/GenBank/DDBJ whole genome shotgun (WGS) entry which is preliminary data.</text>
</comment>
<dbReference type="EC" id="3.1.3.16" evidence="1"/>
<dbReference type="PANTHER" id="PTHR47992">
    <property type="entry name" value="PROTEIN PHOSPHATASE"/>
    <property type="match status" value="1"/>
</dbReference>
<feature type="compositionally biased region" description="Basic residues" evidence="6">
    <location>
        <begin position="328"/>
        <end position="338"/>
    </location>
</feature>
<dbReference type="EMBL" id="JACMSC010000004">
    <property type="protein sequence ID" value="KAG6524664.1"/>
    <property type="molecule type" value="Genomic_DNA"/>
</dbReference>
<dbReference type="AlphaFoldDB" id="A0A8J5HQ90"/>
<gene>
    <name evidence="8" type="ORF">ZIOFF_014599</name>
</gene>
<feature type="compositionally biased region" description="Low complexity" evidence="6">
    <location>
        <begin position="310"/>
        <end position="322"/>
    </location>
</feature>
<evidence type="ECO:0000313" key="8">
    <source>
        <dbReference type="EMBL" id="KAG6524664.1"/>
    </source>
</evidence>
<evidence type="ECO:0000256" key="1">
    <source>
        <dbReference type="ARBA" id="ARBA00013081"/>
    </source>
</evidence>
<dbReference type="PROSITE" id="PS51746">
    <property type="entry name" value="PPM_2"/>
    <property type="match status" value="1"/>
</dbReference>
<dbReference type="Pfam" id="PF00564">
    <property type="entry name" value="PB1"/>
    <property type="match status" value="1"/>
</dbReference>
<dbReference type="InterPro" id="IPR000270">
    <property type="entry name" value="PB1_dom"/>
</dbReference>
<proteinExistence type="predicted"/>
<evidence type="ECO:0000256" key="6">
    <source>
        <dbReference type="SAM" id="MobiDB-lite"/>
    </source>
</evidence>
<dbReference type="Gene3D" id="3.10.20.90">
    <property type="entry name" value="Phosphatidylinositol 3-kinase Catalytic Subunit, Chain A, domain 1"/>
    <property type="match status" value="1"/>
</dbReference>
<keyword evidence="3" id="KW-0904">Protein phosphatase</keyword>
<dbReference type="Gene3D" id="3.60.40.10">
    <property type="entry name" value="PPM-type phosphatase domain"/>
    <property type="match status" value="1"/>
</dbReference>
<evidence type="ECO:0000256" key="3">
    <source>
        <dbReference type="ARBA" id="ARBA00022912"/>
    </source>
</evidence>
<feature type="region of interest" description="Disordered" evidence="6">
    <location>
        <begin position="310"/>
        <end position="344"/>
    </location>
</feature>
<evidence type="ECO:0000256" key="4">
    <source>
        <dbReference type="ARBA" id="ARBA00047761"/>
    </source>
</evidence>
<dbReference type="InterPro" id="IPR015655">
    <property type="entry name" value="PP2C"/>
</dbReference>
<dbReference type="SUPFAM" id="SSF81606">
    <property type="entry name" value="PP2C-like"/>
    <property type="match status" value="1"/>
</dbReference>
<protein>
    <recommendedName>
        <fullName evidence="1">protein-serine/threonine phosphatase</fullName>
        <ecNumber evidence="1">3.1.3.16</ecNumber>
    </recommendedName>
</protein>
<sequence length="824" mass="89580">MVAIGSPILGLKEAACSPSRAMVSASSSSSCTSSGSFDDASKPSSAVSATVKFLCSYGGKILPRYPDGKLRYVGGDTRVLSVQRSLPFSELQEKLSEMCGWGGPVSVRCQLPTLDLDALVSVKSDEDLTNVVAEYDAAGSEKVRTFFFPATAAKPGSKSSSGQAGSPTRPIFAALPFARQIASPARHTGRVGSVSVSAHFRYFYCILVERYLRLLTSSVRSRTASFLSKDKSCFICWRGHLRSFRDTLHTIEGQILAKDSLGSERSGGSGETSADPSARAGSGGFGCAAGLECLLGVVRALWLDSCLSSDDRSSASSGVSSSQEKKPLKGARRRKRGSSRREEQLHGISGRMFLNGASEVASLFTQQGRKGINQDAMLVWEVRMRKNSIFVCLRFSSMLDACLQHFQIINFGSMNDTILCGVFDGHGPYGHMVAKRVRDILPLKLTSSLEGSINNSGNINPEASSTLSLHEELKDSIDFEENGECSQMLRRLEIPLLKAFRFVDRELRQYNDIDCSYSGTTAVTLIKQGDELVIGNVGDSRAVLGTRDQNNSLIAIQLTVDLKPNLPGEAERIRKCRGRVFALREEPDVTRVWLPDKDMPGLAMARALGDFILKDYGLSSVPEISYRHITERDELVVLATDGVWDVLSNQQVVDIVASAPDRSSAAHLLVESAVKAWKVKYPTSRIDDCAAVCLFLDVNPPPISDNHTPNGVEESLISTRPDCDEKQRSSPVETDANCLHLPVEDPEFSSSENQELVAVVFLRAFSPFRGPGVGFKPLNIELQAFGERPGTLLVAKSNFSTDGTGENSVERMKVTPSGQVYFFH</sequence>
<reference evidence="8 9" key="1">
    <citation type="submission" date="2020-08" db="EMBL/GenBank/DDBJ databases">
        <title>Plant Genome Project.</title>
        <authorList>
            <person name="Zhang R.-G."/>
        </authorList>
    </citation>
    <scope>NUCLEOTIDE SEQUENCE [LARGE SCALE GENOMIC DNA]</scope>
    <source>
        <tissue evidence="8">Rhizome</tissue>
    </source>
</reference>
<dbReference type="InterPro" id="IPR036457">
    <property type="entry name" value="PPM-type-like_dom_sf"/>
</dbReference>
<feature type="domain" description="PPM-type phosphatase" evidence="7">
    <location>
        <begin position="360"/>
        <end position="696"/>
    </location>
</feature>
<evidence type="ECO:0000256" key="2">
    <source>
        <dbReference type="ARBA" id="ARBA00022801"/>
    </source>
</evidence>
<name>A0A8J5HQ90_ZINOF</name>
<evidence type="ECO:0000256" key="5">
    <source>
        <dbReference type="ARBA" id="ARBA00048336"/>
    </source>
</evidence>
<dbReference type="SMART" id="SM00332">
    <property type="entry name" value="PP2Cc"/>
    <property type="match status" value="1"/>
</dbReference>
<keyword evidence="2" id="KW-0378">Hydrolase</keyword>
<comment type="catalytic activity">
    <reaction evidence="4">
        <text>O-phospho-L-seryl-[protein] + H2O = L-seryl-[protein] + phosphate</text>
        <dbReference type="Rhea" id="RHEA:20629"/>
        <dbReference type="Rhea" id="RHEA-COMP:9863"/>
        <dbReference type="Rhea" id="RHEA-COMP:11604"/>
        <dbReference type="ChEBI" id="CHEBI:15377"/>
        <dbReference type="ChEBI" id="CHEBI:29999"/>
        <dbReference type="ChEBI" id="CHEBI:43474"/>
        <dbReference type="ChEBI" id="CHEBI:83421"/>
        <dbReference type="EC" id="3.1.3.16"/>
    </reaction>
</comment>
<dbReference type="SUPFAM" id="SSF54277">
    <property type="entry name" value="CAD &amp; PB1 domains"/>
    <property type="match status" value="1"/>
</dbReference>
<dbReference type="CDD" id="cd06410">
    <property type="entry name" value="PB1_UP2"/>
    <property type="match status" value="1"/>
</dbReference>
<dbReference type="CDD" id="cd00143">
    <property type="entry name" value="PP2Cc"/>
    <property type="match status" value="1"/>
</dbReference>
<dbReference type="Proteomes" id="UP000734854">
    <property type="component" value="Unassembled WGS sequence"/>
</dbReference>
<evidence type="ECO:0000313" key="9">
    <source>
        <dbReference type="Proteomes" id="UP000734854"/>
    </source>
</evidence>
<dbReference type="SMART" id="SM00666">
    <property type="entry name" value="PB1"/>
    <property type="match status" value="1"/>
</dbReference>
<dbReference type="InterPro" id="IPR001932">
    <property type="entry name" value="PPM-type_phosphatase-like_dom"/>
</dbReference>
<comment type="catalytic activity">
    <reaction evidence="5">
        <text>O-phospho-L-threonyl-[protein] + H2O = L-threonyl-[protein] + phosphate</text>
        <dbReference type="Rhea" id="RHEA:47004"/>
        <dbReference type="Rhea" id="RHEA-COMP:11060"/>
        <dbReference type="Rhea" id="RHEA-COMP:11605"/>
        <dbReference type="ChEBI" id="CHEBI:15377"/>
        <dbReference type="ChEBI" id="CHEBI:30013"/>
        <dbReference type="ChEBI" id="CHEBI:43474"/>
        <dbReference type="ChEBI" id="CHEBI:61977"/>
        <dbReference type="EC" id="3.1.3.16"/>
    </reaction>
</comment>
<accession>A0A8J5HQ90</accession>
<evidence type="ECO:0000259" key="7">
    <source>
        <dbReference type="PROSITE" id="PS51746"/>
    </source>
</evidence>